<comment type="caution">
    <text evidence="1">The sequence shown here is derived from an EMBL/GenBank/DDBJ whole genome shotgun (WGS) entry which is preliminary data.</text>
</comment>
<reference evidence="2" key="1">
    <citation type="journal article" date="2019" name="Int. J. Syst. Evol. Microbiol.">
        <title>The Global Catalogue of Microorganisms (GCM) 10K type strain sequencing project: providing services to taxonomists for standard genome sequencing and annotation.</title>
        <authorList>
            <consortium name="The Broad Institute Genomics Platform"/>
            <consortium name="The Broad Institute Genome Sequencing Center for Infectious Disease"/>
            <person name="Wu L."/>
            <person name="Ma J."/>
        </authorList>
    </citation>
    <scope>NUCLEOTIDE SEQUENCE [LARGE SCALE GENOMIC DNA]</scope>
    <source>
        <strain evidence="2">JCM 9933</strain>
    </source>
</reference>
<dbReference type="SUPFAM" id="SSF54909">
    <property type="entry name" value="Dimeric alpha+beta barrel"/>
    <property type="match status" value="1"/>
</dbReference>
<accession>A0ABP3R1P1</accession>
<dbReference type="Gene3D" id="3.30.70.100">
    <property type="match status" value="1"/>
</dbReference>
<dbReference type="InterPro" id="IPR011008">
    <property type="entry name" value="Dimeric_a/b-barrel"/>
</dbReference>
<organism evidence="1 2">
    <name type="scientific">Craurococcus roseus</name>
    <dbReference type="NCBI Taxonomy" id="77585"/>
    <lineage>
        <taxon>Bacteria</taxon>
        <taxon>Pseudomonadati</taxon>
        <taxon>Pseudomonadota</taxon>
        <taxon>Alphaproteobacteria</taxon>
        <taxon>Acetobacterales</taxon>
        <taxon>Acetobacteraceae</taxon>
        <taxon>Craurococcus</taxon>
    </lineage>
</organism>
<gene>
    <name evidence="1" type="ORF">GCM10009416_42170</name>
</gene>
<protein>
    <recommendedName>
        <fullName evidence="3">ABM domain-containing protein</fullName>
    </recommendedName>
</protein>
<dbReference type="Proteomes" id="UP001501588">
    <property type="component" value="Unassembled WGS sequence"/>
</dbReference>
<evidence type="ECO:0000313" key="1">
    <source>
        <dbReference type="EMBL" id="GAA0599679.1"/>
    </source>
</evidence>
<evidence type="ECO:0000313" key="2">
    <source>
        <dbReference type="Proteomes" id="UP001501588"/>
    </source>
</evidence>
<name>A0ABP3R1P1_9PROT</name>
<evidence type="ECO:0008006" key="3">
    <source>
        <dbReference type="Google" id="ProtNLM"/>
    </source>
</evidence>
<keyword evidence="2" id="KW-1185">Reference proteome</keyword>
<dbReference type="EMBL" id="BAAAFZ010000071">
    <property type="protein sequence ID" value="GAA0599679.1"/>
    <property type="molecule type" value="Genomic_DNA"/>
</dbReference>
<proteinExistence type="predicted"/>
<sequence length="58" mass="6492">MLQPFGRDGAPDEGRVMLCEVYRDQAAVDAHAKNPRLATVRDAYAPMVEDRRLTLCAM</sequence>